<dbReference type="GO" id="GO:0006629">
    <property type="term" value="P:lipid metabolic process"/>
    <property type="evidence" value="ECO:0007669"/>
    <property type="project" value="InterPro"/>
</dbReference>
<dbReference type="Proteomes" id="UP000001514">
    <property type="component" value="Unassembled WGS sequence"/>
</dbReference>
<feature type="domain" description="GP-PDE" evidence="9">
    <location>
        <begin position="41"/>
        <end position="360"/>
    </location>
</feature>
<dbReference type="SUPFAM" id="SSF51695">
    <property type="entry name" value="PLC-like phosphodiesterases"/>
    <property type="match status" value="1"/>
</dbReference>
<keyword evidence="11" id="KW-1185">Reference proteome</keyword>
<evidence type="ECO:0000313" key="11">
    <source>
        <dbReference type="Proteomes" id="UP000001514"/>
    </source>
</evidence>
<dbReference type="HOGENOM" id="CLU_030226_4_1_1"/>
<dbReference type="GO" id="GO:0008889">
    <property type="term" value="F:glycerophosphodiester phosphodiesterase activity"/>
    <property type="evidence" value="ECO:0000318"/>
    <property type="project" value="GO_Central"/>
</dbReference>
<dbReference type="InParanoid" id="D8T833"/>
<evidence type="ECO:0000256" key="7">
    <source>
        <dbReference type="ARBA" id="ARBA00047512"/>
    </source>
</evidence>
<evidence type="ECO:0000256" key="5">
    <source>
        <dbReference type="ARBA" id="ARBA00022801"/>
    </source>
</evidence>
<dbReference type="InterPro" id="IPR030395">
    <property type="entry name" value="GP_PDE_dom"/>
</dbReference>
<dbReference type="eggNOG" id="KOG2258">
    <property type="taxonomic scope" value="Eukaryota"/>
</dbReference>
<evidence type="ECO:0000256" key="1">
    <source>
        <dbReference type="ARBA" id="ARBA00007277"/>
    </source>
</evidence>
<sequence>MAASVLFLSTTLLLLLANSFHILEGRLIKPPAKPRFKSNGPYNVAHRGANGEFPESSIAAFKRAIENGADFIETDIGSTRDGVLICMHDTTLDAVTDVAQHPEFAHKKAMYVDEGVNVTGFFAVDFTLQEIKTLRLRQRYDFRDQSYNGLFEIPTFEEYIAVALEADRVVGIDPEIKSPVFINKHVKWPGGDLFEDRFVKTLLKYGYNDPYNSQKWLKQPVFIQTFAPTSILHIANKTKSPKIFALGPADALAQDTKLLYSHYYTDEFLDFIANYVTALSTKKFLIVPMDSSHKNLPATDFVERAHVRDLLVQTATFSNEAQFMARDFAADPEQEFDYFIRKVHADIILTDHPATLSHYLKQKY</sequence>
<dbReference type="KEGG" id="smo:SELMODRAFT_134105"/>
<comment type="catalytic activity">
    <reaction evidence="7">
        <text>a sn-glycero-3-phosphodiester + H2O = an alcohol + sn-glycerol 3-phosphate + H(+)</text>
        <dbReference type="Rhea" id="RHEA:12969"/>
        <dbReference type="ChEBI" id="CHEBI:15377"/>
        <dbReference type="ChEBI" id="CHEBI:15378"/>
        <dbReference type="ChEBI" id="CHEBI:30879"/>
        <dbReference type="ChEBI" id="CHEBI:57597"/>
        <dbReference type="ChEBI" id="CHEBI:83408"/>
        <dbReference type="EC" id="3.1.4.46"/>
    </reaction>
</comment>
<dbReference type="PANTHER" id="PTHR43620:SF7">
    <property type="entry name" value="GLYCEROPHOSPHODIESTER PHOSPHODIESTERASE GDPD5-RELATED"/>
    <property type="match status" value="1"/>
</dbReference>
<keyword evidence="6" id="KW-0325">Glycoprotein</keyword>
<evidence type="ECO:0000256" key="6">
    <source>
        <dbReference type="ARBA" id="ARBA00023180"/>
    </source>
</evidence>
<evidence type="ECO:0000256" key="4">
    <source>
        <dbReference type="ARBA" id="ARBA00022798"/>
    </source>
</evidence>
<gene>
    <name evidence="10" type="ORF">SELMODRAFT_134105</name>
</gene>
<dbReference type="PROSITE" id="PS51704">
    <property type="entry name" value="GP_PDE"/>
    <property type="match status" value="1"/>
</dbReference>
<dbReference type="OrthoDB" id="1058301at2759"/>
<proteinExistence type="inferred from homology"/>
<dbReference type="FunFam" id="3.20.20.190:FF:000023">
    <property type="entry name" value="Glycerophosphodiester phosphodiesterase GDPD5"/>
    <property type="match status" value="1"/>
</dbReference>
<dbReference type="PANTHER" id="PTHR43620">
    <property type="entry name" value="GLYCEROPHOSPHORYL DIESTER PHOSPHODIESTERASE"/>
    <property type="match status" value="1"/>
</dbReference>
<reference evidence="10 11" key="1">
    <citation type="journal article" date="2011" name="Science">
        <title>The Selaginella genome identifies genetic changes associated with the evolution of vascular plants.</title>
        <authorList>
            <person name="Banks J.A."/>
            <person name="Nishiyama T."/>
            <person name="Hasebe M."/>
            <person name="Bowman J.L."/>
            <person name="Gribskov M."/>
            <person name="dePamphilis C."/>
            <person name="Albert V.A."/>
            <person name="Aono N."/>
            <person name="Aoyama T."/>
            <person name="Ambrose B.A."/>
            <person name="Ashton N.W."/>
            <person name="Axtell M.J."/>
            <person name="Barker E."/>
            <person name="Barker M.S."/>
            <person name="Bennetzen J.L."/>
            <person name="Bonawitz N.D."/>
            <person name="Chapple C."/>
            <person name="Cheng C."/>
            <person name="Correa L.G."/>
            <person name="Dacre M."/>
            <person name="DeBarry J."/>
            <person name="Dreyer I."/>
            <person name="Elias M."/>
            <person name="Engstrom E.M."/>
            <person name="Estelle M."/>
            <person name="Feng L."/>
            <person name="Finet C."/>
            <person name="Floyd S.K."/>
            <person name="Frommer W.B."/>
            <person name="Fujita T."/>
            <person name="Gramzow L."/>
            <person name="Gutensohn M."/>
            <person name="Harholt J."/>
            <person name="Hattori M."/>
            <person name="Heyl A."/>
            <person name="Hirai T."/>
            <person name="Hiwatashi Y."/>
            <person name="Ishikawa M."/>
            <person name="Iwata M."/>
            <person name="Karol K.G."/>
            <person name="Koehler B."/>
            <person name="Kolukisaoglu U."/>
            <person name="Kubo M."/>
            <person name="Kurata T."/>
            <person name="Lalonde S."/>
            <person name="Li K."/>
            <person name="Li Y."/>
            <person name="Litt A."/>
            <person name="Lyons E."/>
            <person name="Manning G."/>
            <person name="Maruyama T."/>
            <person name="Michael T.P."/>
            <person name="Mikami K."/>
            <person name="Miyazaki S."/>
            <person name="Morinaga S."/>
            <person name="Murata T."/>
            <person name="Mueller-Roeber B."/>
            <person name="Nelson D.R."/>
            <person name="Obara M."/>
            <person name="Oguri Y."/>
            <person name="Olmstead R.G."/>
            <person name="Onodera N."/>
            <person name="Petersen B.L."/>
            <person name="Pils B."/>
            <person name="Prigge M."/>
            <person name="Rensing S.A."/>
            <person name="Riano-Pachon D.M."/>
            <person name="Roberts A.W."/>
            <person name="Sato Y."/>
            <person name="Scheller H.V."/>
            <person name="Schulz B."/>
            <person name="Schulz C."/>
            <person name="Shakirov E.V."/>
            <person name="Shibagaki N."/>
            <person name="Shinohara N."/>
            <person name="Shippen D.E."/>
            <person name="Soerensen I."/>
            <person name="Sotooka R."/>
            <person name="Sugimoto N."/>
            <person name="Sugita M."/>
            <person name="Sumikawa N."/>
            <person name="Tanurdzic M."/>
            <person name="Theissen G."/>
            <person name="Ulvskov P."/>
            <person name="Wakazuki S."/>
            <person name="Weng J.K."/>
            <person name="Willats W.W."/>
            <person name="Wipf D."/>
            <person name="Wolf P.G."/>
            <person name="Yang L."/>
            <person name="Zimmer A.D."/>
            <person name="Zhu Q."/>
            <person name="Mitros T."/>
            <person name="Hellsten U."/>
            <person name="Loque D."/>
            <person name="Otillar R."/>
            <person name="Salamov A."/>
            <person name="Schmutz J."/>
            <person name="Shapiro H."/>
            <person name="Lindquist E."/>
            <person name="Lucas S."/>
            <person name="Rokhsar D."/>
            <person name="Grigoriev I.V."/>
        </authorList>
    </citation>
    <scope>NUCLEOTIDE SEQUENCE [LARGE SCALE GENOMIC DNA]</scope>
</reference>
<evidence type="ECO:0000256" key="3">
    <source>
        <dbReference type="ARBA" id="ARBA00022729"/>
    </source>
</evidence>
<dbReference type="InterPro" id="IPR017946">
    <property type="entry name" value="PLC-like_Pdiesterase_TIM-brl"/>
</dbReference>
<feature type="signal peptide" evidence="8">
    <location>
        <begin position="1"/>
        <end position="25"/>
    </location>
</feature>
<dbReference type="AlphaFoldDB" id="D8T833"/>
<dbReference type="EMBL" id="GL377688">
    <property type="protein sequence ID" value="EFJ07144.1"/>
    <property type="molecule type" value="Genomic_DNA"/>
</dbReference>
<evidence type="ECO:0000256" key="2">
    <source>
        <dbReference type="ARBA" id="ARBA00012247"/>
    </source>
</evidence>
<keyword evidence="4" id="KW-0319">Glycerol metabolism</keyword>
<dbReference type="Gene3D" id="3.20.20.190">
    <property type="entry name" value="Phosphatidylinositol (PI) phosphodiesterase"/>
    <property type="match status" value="1"/>
</dbReference>
<keyword evidence="5" id="KW-0378">Hydrolase</keyword>
<evidence type="ECO:0000313" key="10">
    <source>
        <dbReference type="EMBL" id="EFJ07144.1"/>
    </source>
</evidence>
<feature type="chain" id="PRO_5003123370" description="glycerophosphodiester phosphodiesterase" evidence="8">
    <location>
        <begin position="26"/>
        <end position="364"/>
    </location>
</feature>
<evidence type="ECO:0000256" key="8">
    <source>
        <dbReference type="SAM" id="SignalP"/>
    </source>
</evidence>
<dbReference type="GO" id="GO:0006071">
    <property type="term" value="P:glycerol metabolic process"/>
    <property type="evidence" value="ECO:0007669"/>
    <property type="project" value="UniProtKB-KW"/>
</dbReference>
<comment type="similarity">
    <text evidence="1">Belongs to the glycerophosphoryl diester phosphodiesterase family.</text>
</comment>
<dbReference type="Gramene" id="EFJ07144">
    <property type="protein sequence ID" value="EFJ07144"/>
    <property type="gene ID" value="SELMODRAFT_134105"/>
</dbReference>
<dbReference type="Pfam" id="PF03009">
    <property type="entry name" value="GDPD"/>
    <property type="match status" value="1"/>
</dbReference>
<organism evidence="11">
    <name type="scientific">Selaginella moellendorffii</name>
    <name type="common">Spikemoss</name>
    <dbReference type="NCBI Taxonomy" id="88036"/>
    <lineage>
        <taxon>Eukaryota</taxon>
        <taxon>Viridiplantae</taxon>
        <taxon>Streptophyta</taxon>
        <taxon>Embryophyta</taxon>
        <taxon>Tracheophyta</taxon>
        <taxon>Lycopodiopsida</taxon>
        <taxon>Selaginellales</taxon>
        <taxon>Selaginellaceae</taxon>
        <taxon>Selaginella</taxon>
    </lineage>
</organism>
<evidence type="ECO:0000259" key="9">
    <source>
        <dbReference type="PROSITE" id="PS51704"/>
    </source>
</evidence>
<protein>
    <recommendedName>
        <fullName evidence="2">glycerophosphodiester phosphodiesterase</fullName>
        <ecNumber evidence="2">3.1.4.46</ecNumber>
    </recommendedName>
</protein>
<accession>D8T833</accession>
<dbReference type="STRING" id="88036.D8T833"/>
<name>D8T833_SELML</name>
<keyword evidence="3 8" id="KW-0732">Signal</keyword>
<dbReference type="EC" id="3.1.4.46" evidence="2"/>